<feature type="compositionally biased region" description="Polar residues" evidence="1">
    <location>
        <begin position="59"/>
        <end position="70"/>
    </location>
</feature>
<dbReference type="AlphaFoldDB" id="A0A3N0BJ25"/>
<keyword evidence="3" id="KW-1185">Reference proteome</keyword>
<dbReference type="OrthoDB" id="9897222at2"/>
<gene>
    <name evidence="2" type="ORF">DMP08_02925</name>
</gene>
<protein>
    <submittedName>
        <fullName evidence="2">Uncharacterized protein</fullName>
    </submittedName>
</protein>
<evidence type="ECO:0000313" key="2">
    <source>
        <dbReference type="EMBL" id="RNL48126.1"/>
    </source>
</evidence>
<evidence type="ECO:0000256" key="1">
    <source>
        <dbReference type="SAM" id="MobiDB-lite"/>
    </source>
</evidence>
<proteinExistence type="predicted"/>
<dbReference type="EMBL" id="QICD01000003">
    <property type="protein sequence ID" value="RNL48126.1"/>
    <property type="molecule type" value="Genomic_DNA"/>
</dbReference>
<sequence>MKVKAYYAVQDSHELGMGQKFVKTSPVLHEFKSAKARDAWVERAADRRRKVTAKEKESLQAQSPLRTTSPVRHATLSEKSGRQPIR</sequence>
<feature type="region of interest" description="Disordered" evidence="1">
    <location>
        <begin position="50"/>
        <end position="86"/>
    </location>
</feature>
<dbReference type="RefSeq" id="WP_123191502.1">
    <property type="nucleotide sequence ID" value="NZ_QICD01000003.1"/>
</dbReference>
<feature type="compositionally biased region" description="Basic and acidic residues" evidence="1">
    <location>
        <begin position="75"/>
        <end position="86"/>
    </location>
</feature>
<comment type="caution">
    <text evidence="2">The sequence shown here is derived from an EMBL/GenBank/DDBJ whole genome shotgun (WGS) entry which is preliminary data.</text>
</comment>
<evidence type="ECO:0000313" key="3">
    <source>
        <dbReference type="Proteomes" id="UP000278632"/>
    </source>
</evidence>
<name>A0A3N0BJ25_9ACTN</name>
<reference evidence="3" key="1">
    <citation type="submission" date="2018-05" db="EMBL/GenBank/DDBJ databases">
        <title>Genome Sequencing of selected type strains of the family Eggerthellaceae.</title>
        <authorList>
            <person name="Danylec N."/>
            <person name="Stoll D.A."/>
            <person name="Doetsch A."/>
            <person name="Huch M."/>
        </authorList>
    </citation>
    <scope>NUCLEOTIDE SEQUENCE [LARGE SCALE GENOMIC DNA]</scope>
    <source>
        <strain evidence="3">DSM 16106</strain>
    </source>
</reference>
<organism evidence="2 3">
    <name type="scientific">Paraeggerthella hongkongensis</name>
    <dbReference type="NCBI Taxonomy" id="230658"/>
    <lineage>
        <taxon>Bacteria</taxon>
        <taxon>Bacillati</taxon>
        <taxon>Actinomycetota</taxon>
        <taxon>Coriobacteriia</taxon>
        <taxon>Eggerthellales</taxon>
        <taxon>Eggerthellaceae</taxon>
        <taxon>Paraeggerthella</taxon>
    </lineage>
</organism>
<dbReference type="Proteomes" id="UP000278632">
    <property type="component" value="Unassembled WGS sequence"/>
</dbReference>
<accession>A0A3N0BJ25</accession>